<dbReference type="SUPFAM" id="SSF49401">
    <property type="entry name" value="Bacterial adhesins"/>
    <property type="match status" value="1"/>
</dbReference>
<evidence type="ECO:0000256" key="2">
    <source>
        <dbReference type="ARBA" id="ARBA00006671"/>
    </source>
</evidence>
<evidence type="ECO:0000256" key="1">
    <source>
        <dbReference type="ARBA" id="ARBA00004561"/>
    </source>
</evidence>
<dbReference type="PANTHER" id="PTHR33420:SF3">
    <property type="entry name" value="FIMBRIAL SUBUNIT ELFA"/>
    <property type="match status" value="1"/>
</dbReference>
<feature type="domain" description="Fimbrial-type adhesion" evidence="6">
    <location>
        <begin position="191"/>
        <end position="318"/>
    </location>
</feature>
<keyword evidence="3 5" id="KW-0732">Signal</keyword>
<dbReference type="InterPro" id="IPR000259">
    <property type="entry name" value="Adhesion_dom_fimbrial"/>
</dbReference>
<evidence type="ECO:0000256" key="3">
    <source>
        <dbReference type="ARBA" id="ARBA00022729"/>
    </source>
</evidence>
<proteinExistence type="inferred from homology"/>
<dbReference type="GO" id="GO:0009289">
    <property type="term" value="C:pilus"/>
    <property type="evidence" value="ECO:0007669"/>
    <property type="project" value="UniProtKB-SubCell"/>
</dbReference>
<protein>
    <submittedName>
        <fullName evidence="7">Mannose-specific adhesin</fullName>
    </submittedName>
</protein>
<dbReference type="InterPro" id="IPR050263">
    <property type="entry name" value="Bact_Fimbrial_Adh_Pro"/>
</dbReference>
<dbReference type="RefSeq" id="WP_064718684.1">
    <property type="nucleotide sequence ID" value="NZ_LXEV01000011.1"/>
</dbReference>
<name>A0AAJ3HUW0_PROHU</name>
<dbReference type="InterPro" id="IPR008966">
    <property type="entry name" value="Adhesion_dom_sf"/>
</dbReference>
<dbReference type="AlphaFoldDB" id="A0AAJ3HUW0"/>
<dbReference type="Gene3D" id="2.60.40.1090">
    <property type="entry name" value="Fimbrial-type adhesion domain"/>
    <property type="match status" value="1"/>
</dbReference>
<evidence type="ECO:0000259" key="6">
    <source>
        <dbReference type="Pfam" id="PF00419"/>
    </source>
</evidence>
<dbReference type="PANTHER" id="PTHR33420">
    <property type="entry name" value="FIMBRIAL SUBUNIT ELFA-RELATED"/>
    <property type="match status" value="1"/>
</dbReference>
<dbReference type="Proteomes" id="UP000078250">
    <property type="component" value="Unassembled WGS sequence"/>
</dbReference>
<organism evidence="7 8">
    <name type="scientific">Proteus hauseri ATCC 700826</name>
    <dbReference type="NCBI Taxonomy" id="1354271"/>
    <lineage>
        <taxon>Bacteria</taxon>
        <taxon>Pseudomonadati</taxon>
        <taxon>Pseudomonadota</taxon>
        <taxon>Gammaproteobacteria</taxon>
        <taxon>Enterobacterales</taxon>
        <taxon>Morganellaceae</taxon>
        <taxon>Proteus</taxon>
    </lineage>
</organism>
<keyword evidence="8" id="KW-1185">Reference proteome</keyword>
<dbReference type="GO" id="GO:0043709">
    <property type="term" value="P:cell adhesion involved in single-species biofilm formation"/>
    <property type="evidence" value="ECO:0007669"/>
    <property type="project" value="TreeGrafter"/>
</dbReference>
<evidence type="ECO:0000313" key="8">
    <source>
        <dbReference type="Proteomes" id="UP000078250"/>
    </source>
</evidence>
<comment type="caution">
    <text evidence="7">The sequence shown here is derived from an EMBL/GenBank/DDBJ whole genome shotgun (WGS) entry which is preliminary data.</text>
</comment>
<gene>
    <name evidence="7" type="ORF">M997_0670</name>
</gene>
<dbReference type="EMBL" id="LXEV01000011">
    <property type="protein sequence ID" value="OAT49454.1"/>
    <property type="molecule type" value="Genomic_DNA"/>
</dbReference>
<comment type="similarity">
    <text evidence="2">Belongs to the fimbrial protein family.</text>
</comment>
<reference evidence="7 8" key="1">
    <citation type="submission" date="2016-04" db="EMBL/GenBank/DDBJ databases">
        <title>ATOL: Assembling a taxonomically balanced genome-scale reconstruction of the evolutionary history of the Enterobacteriaceae.</title>
        <authorList>
            <person name="Plunkett G.III."/>
            <person name="Neeno-Eckwall E.C."/>
            <person name="Glasner J.D."/>
            <person name="Perna N.T."/>
        </authorList>
    </citation>
    <scope>NUCLEOTIDE SEQUENCE [LARGE SCALE GENOMIC DNA]</scope>
    <source>
        <strain evidence="7 8">ATCC 700826</strain>
    </source>
</reference>
<evidence type="ECO:0000256" key="5">
    <source>
        <dbReference type="SAM" id="SignalP"/>
    </source>
</evidence>
<evidence type="ECO:0000313" key="7">
    <source>
        <dbReference type="EMBL" id="OAT49454.1"/>
    </source>
</evidence>
<feature type="signal peptide" evidence="5">
    <location>
        <begin position="1"/>
        <end position="19"/>
    </location>
</feature>
<comment type="subcellular location">
    <subcellularLocation>
        <location evidence="1">Fimbrium</location>
    </subcellularLocation>
</comment>
<dbReference type="InterPro" id="IPR036937">
    <property type="entry name" value="Adhesion_dom_fimbrial_sf"/>
</dbReference>
<feature type="chain" id="PRO_5042594389" evidence="5">
    <location>
        <begin position="20"/>
        <end position="319"/>
    </location>
</feature>
<accession>A0AAJ3HUW0</accession>
<evidence type="ECO:0000256" key="4">
    <source>
        <dbReference type="ARBA" id="ARBA00023263"/>
    </source>
</evidence>
<sequence length="319" mass="35338">MKYKLLCYSLFLISSSSYAIDVYCGPGYDDFNVVKGQGVPGDQASPITLVTKPIITPEEAYTNGLSVLLPVECGFVSHKKINGYKTNNNYMNFGGSWSPTIENINTQYVDRVPDPGQYRGDRVPQNNNKMRAIANEQTRNNLIFLKSNVTEIPPNTTLFKLRLHGRLDLANTRDENFTTYIRVVTGSKIQIQNPTCDFSATNTIVNLKSYNGGGSTSQQIPLEINCNLDNTVNITLKGQAESSNSSILKNTSTNNPAKGIGFKIFDMNGDTLSVNIPKAYRLYANEHKKLFSTDYAPVPSSRIKAGNVQSVVNIEMEYN</sequence>
<keyword evidence="4" id="KW-0281">Fimbrium</keyword>
<dbReference type="Pfam" id="PF00419">
    <property type="entry name" value="Fimbrial"/>
    <property type="match status" value="1"/>
</dbReference>